<reference evidence="2" key="2">
    <citation type="submission" date="2013-10" db="EMBL/GenBank/DDBJ databases">
        <authorList>
            <person name="Aslett M."/>
        </authorList>
    </citation>
    <scope>NUCLEOTIDE SEQUENCE [LARGE SCALE GENOMIC DNA]</scope>
    <source>
        <strain evidence="2">Weybridge</strain>
    </source>
</reference>
<accession>U6MAG6</accession>
<dbReference type="GeneID" id="25335686"/>
<feature type="region of interest" description="Disordered" evidence="1">
    <location>
        <begin position="12"/>
        <end position="56"/>
    </location>
</feature>
<reference evidence="2" key="1">
    <citation type="submission" date="2013-10" db="EMBL/GenBank/DDBJ databases">
        <title>Genomic analysis of the causative agents of coccidiosis in chickens.</title>
        <authorList>
            <person name="Reid A.J."/>
            <person name="Blake D."/>
            <person name="Billington K."/>
            <person name="Browne H."/>
            <person name="Dunn M."/>
            <person name="Hung S."/>
            <person name="Kawahara F."/>
            <person name="Miranda-Saavedra D."/>
            <person name="Mourier T."/>
            <person name="Nagra H."/>
            <person name="Otto T.D."/>
            <person name="Rawlings N."/>
            <person name="Sanchez A."/>
            <person name="Sanders M."/>
            <person name="Subramaniam C."/>
            <person name="Tay Y."/>
            <person name="Dear P."/>
            <person name="Doerig C."/>
            <person name="Gruber A."/>
            <person name="Parkinson J."/>
            <person name="Shirley M."/>
            <person name="Wan K.L."/>
            <person name="Berriman M."/>
            <person name="Tomley F."/>
            <person name="Pain A."/>
        </authorList>
    </citation>
    <scope>NUCLEOTIDE SEQUENCE [LARGE SCALE GENOMIC DNA]</scope>
    <source>
        <strain evidence="2">Weybridge</strain>
    </source>
</reference>
<keyword evidence="3" id="KW-1185">Reference proteome</keyword>
<evidence type="ECO:0000256" key="1">
    <source>
        <dbReference type="SAM" id="MobiDB-lite"/>
    </source>
</evidence>
<dbReference type="RefSeq" id="XP_013335293.1">
    <property type="nucleotide sequence ID" value="XM_013479839.1"/>
</dbReference>
<evidence type="ECO:0000313" key="2">
    <source>
        <dbReference type="EMBL" id="CDJ58645.1"/>
    </source>
</evidence>
<evidence type="ECO:0000313" key="3">
    <source>
        <dbReference type="Proteomes" id="UP000030763"/>
    </source>
</evidence>
<dbReference type="AlphaFoldDB" id="U6MAG6"/>
<dbReference type="EMBL" id="HG719761">
    <property type="protein sequence ID" value="CDJ58645.1"/>
    <property type="molecule type" value="Genomic_DNA"/>
</dbReference>
<sequence length="180" mass="18730">MIDGEIVSVEDIQRKQPGCISEGIPIGEDHGLPLSEAANDETETPLGTQPALDSQTLQQQQPLLLCYSAKPSKNRSVVQPKAEGPAFGPLPKSKPPPAVPELAALNLGVVGVVAPGISPSSGAGSLLSRRDPPSDTSGVVQAMQLFQELRIPEGHVSLEGICGHMTQAVGTLGRKCSKKT</sequence>
<gene>
    <name evidence="2" type="ORF">EMWEY_00017000</name>
</gene>
<dbReference type="VEuPathDB" id="ToxoDB:EMWEY_00017000"/>
<organism evidence="2 3">
    <name type="scientific">Eimeria maxima</name>
    <name type="common">Coccidian parasite</name>
    <dbReference type="NCBI Taxonomy" id="5804"/>
    <lineage>
        <taxon>Eukaryota</taxon>
        <taxon>Sar</taxon>
        <taxon>Alveolata</taxon>
        <taxon>Apicomplexa</taxon>
        <taxon>Conoidasida</taxon>
        <taxon>Coccidia</taxon>
        <taxon>Eucoccidiorida</taxon>
        <taxon>Eimeriorina</taxon>
        <taxon>Eimeriidae</taxon>
        <taxon>Eimeria</taxon>
    </lineage>
</organism>
<name>U6MAG6_EIMMA</name>
<dbReference type="Proteomes" id="UP000030763">
    <property type="component" value="Unassembled WGS sequence"/>
</dbReference>
<protein>
    <submittedName>
        <fullName evidence="2">Uncharacterized protein</fullName>
    </submittedName>
</protein>
<proteinExistence type="predicted"/>